<sequence>MNGDFVFQESLQALVQSAERGCAFCGLCWTQIQKTNTTDAIKLCLAASSPAGVKGSEESTDMIDFKVYLNAFWDQPTTTFSRRAADYFRLTCGIIGSTSKLSIYLHVFADPGSPAASVFDGRYLTANRNSGLPPVLALTRKWMAYCRKAHKLCNDARRLGDGGMPTRLIDVSKPGSARLVLSKQLPKAQPYMALSYCWGEGVRHAIELTDKNIGELFTTLPESHLTKSHRDAIQFTRDFGIRYLWIDSLCIIQGNLTDWESESKRMGTVYGNAELTIIAGRAADSREGFLTNDFYLRTKTPPPVTIKSGASPSTRDGADLGPLYVTVPRSGERGPVNTRGWCYQEYLLSINSICFGEEKVFFQCRSGMRCEDGHCTTTAENASQYIYGPGISSKAEVFRRWYSMLHEFTPRALTEPFDVFACVNSIAQQAHRVLQCRYLAGLWEDDMVRGLMWKARHQHYLPLKTPLTRPTTSGRCKGEVKGKPVIRAPSWSWARVQGPVVWDTLARREGRYCDPKTVFIRPLNKNNRWTMQEECGKPDRLYMSALELQFYGRVLRVQCSQSQTASTEMEKYLESLPANLNVSWAPKHRKYGVLLKVFSDSNHLVKRVSKSKDNGRMDTDVVGGGFFDFPNEKRPDNLWCLRVIVDEGLFLTRDGGGKFHRVGWFLMGDTGKKLF</sequence>
<evidence type="ECO:0000313" key="3">
    <source>
        <dbReference type="Proteomes" id="UP000298138"/>
    </source>
</evidence>
<name>A0A4S2MKC8_9PEZI</name>
<feature type="domain" description="Heterokaryon incompatibility" evidence="1">
    <location>
        <begin position="191"/>
        <end position="345"/>
    </location>
</feature>
<evidence type="ECO:0000313" key="2">
    <source>
        <dbReference type="EMBL" id="TGZ77456.1"/>
    </source>
</evidence>
<dbReference type="Pfam" id="PF06985">
    <property type="entry name" value="HET"/>
    <property type="match status" value="1"/>
</dbReference>
<feature type="non-terminal residue" evidence="2">
    <location>
        <position position="675"/>
    </location>
</feature>
<dbReference type="PANTHER" id="PTHR33112:SF10">
    <property type="entry name" value="TOL"/>
    <property type="match status" value="1"/>
</dbReference>
<proteinExistence type="predicted"/>
<evidence type="ECO:0000259" key="1">
    <source>
        <dbReference type="Pfam" id="PF06985"/>
    </source>
</evidence>
<organism evidence="2 3">
    <name type="scientific">Ascodesmis nigricans</name>
    <dbReference type="NCBI Taxonomy" id="341454"/>
    <lineage>
        <taxon>Eukaryota</taxon>
        <taxon>Fungi</taxon>
        <taxon>Dikarya</taxon>
        <taxon>Ascomycota</taxon>
        <taxon>Pezizomycotina</taxon>
        <taxon>Pezizomycetes</taxon>
        <taxon>Pezizales</taxon>
        <taxon>Ascodesmidaceae</taxon>
        <taxon>Ascodesmis</taxon>
    </lineage>
</organism>
<keyword evidence="3" id="KW-1185">Reference proteome</keyword>
<dbReference type="EMBL" id="ML220153">
    <property type="protein sequence ID" value="TGZ77456.1"/>
    <property type="molecule type" value="Genomic_DNA"/>
</dbReference>
<dbReference type="OrthoDB" id="47007at2759"/>
<dbReference type="PANTHER" id="PTHR33112">
    <property type="entry name" value="DOMAIN PROTEIN, PUTATIVE-RELATED"/>
    <property type="match status" value="1"/>
</dbReference>
<dbReference type="Proteomes" id="UP000298138">
    <property type="component" value="Unassembled WGS sequence"/>
</dbReference>
<dbReference type="InterPro" id="IPR010730">
    <property type="entry name" value="HET"/>
</dbReference>
<dbReference type="STRING" id="341454.A0A4S2MKC8"/>
<accession>A0A4S2MKC8</accession>
<dbReference type="AlphaFoldDB" id="A0A4S2MKC8"/>
<protein>
    <submittedName>
        <fullName evidence="2">HET-domain-containing protein</fullName>
    </submittedName>
</protein>
<reference evidence="2 3" key="1">
    <citation type="submission" date="2019-04" db="EMBL/GenBank/DDBJ databases">
        <title>Comparative genomics and transcriptomics to analyze fruiting body development in filamentous ascomycetes.</title>
        <authorList>
            <consortium name="DOE Joint Genome Institute"/>
            <person name="Lutkenhaus R."/>
            <person name="Traeger S."/>
            <person name="Breuer J."/>
            <person name="Kuo A."/>
            <person name="Lipzen A."/>
            <person name="Pangilinan J."/>
            <person name="Dilworth D."/>
            <person name="Sandor L."/>
            <person name="Poggeler S."/>
            <person name="Barry K."/>
            <person name="Grigoriev I.V."/>
            <person name="Nowrousian M."/>
        </authorList>
    </citation>
    <scope>NUCLEOTIDE SEQUENCE [LARGE SCALE GENOMIC DNA]</scope>
    <source>
        <strain evidence="2 3">CBS 389.68</strain>
    </source>
</reference>
<dbReference type="InParanoid" id="A0A4S2MKC8"/>
<gene>
    <name evidence="2" type="ORF">EX30DRAFT_344099</name>
</gene>